<keyword evidence="3" id="KW-0460">Magnesium</keyword>
<dbReference type="Gene3D" id="3.30.390.10">
    <property type="entry name" value="Enolase-like, N-terminal domain"/>
    <property type="match status" value="1"/>
</dbReference>
<dbReference type="SMART" id="SM00922">
    <property type="entry name" value="MR_MLE"/>
    <property type="match status" value="1"/>
</dbReference>
<dbReference type="GO" id="GO:0016052">
    <property type="term" value="P:carbohydrate catabolic process"/>
    <property type="evidence" value="ECO:0007669"/>
    <property type="project" value="TreeGrafter"/>
</dbReference>
<dbReference type="SFLD" id="SFLDS00001">
    <property type="entry name" value="Enolase"/>
    <property type="match status" value="1"/>
</dbReference>
<evidence type="ECO:0000259" key="4">
    <source>
        <dbReference type="SMART" id="SM00922"/>
    </source>
</evidence>
<dbReference type="InterPro" id="IPR013341">
    <property type="entry name" value="Mandelate_racemase_N_dom"/>
</dbReference>
<dbReference type="InterPro" id="IPR018110">
    <property type="entry name" value="Mandel_Rmase/mucon_lact_enz_CS"/>
</dbReference>
<proteinExistence type="predicted"/>
<dbReference type="Proteomes" id="UP001182556">
    <property type="component" value="Unassembled WGS sequence"/>
</dbReference>
<evidence type="ECO:0000256" key="2">
    <source>
        <dbReference type="ARBA" id="ARBA00022723"/>
    </source>
</evidence>
<keyword evidence="6" id="KW-1185">Reference proteome</keyword>
<dbReference type="InterPro" id="IPR029065">
    <property type="entry name" value="Enolase_C-like"/>
</dbReference>
<dbReference type="PANTHER" id="PTHR13794">
    <property type="entry name" value="ENOLASE SUPERFAMILY, MANDELATE RACEMASE"/>
    <property type="match status" value="1"/>
</dbReference>
<name>A0AAD9L760_PAPLA</name>
<gene>
    <name evidence="5" type="ORF">DB88DRAFT_485741</name>
</gene>
<dbReference type="PANTHER" id="PTHR13794:SF58">
    <property type="entry name" value="MITOCHONDRIAL ENOLASE SUPERFAMILY MEMBER 1"/>
    <property type="match status" value="1"/>
</dbReference>
<comment type="caution">
    <text evidence="5">The sequence shown here is derived from an EMBL/GenBank/DDBJ whole genome shotgun (WGS) entry which is preliminary data.</text>
</comment>
<dbReference type="InterPro" id="IPR046945">
    <property type="entry name" value="RHMD-like"/>
</dbReference>
<accession>A0AAD9L760</accession>
<dbReference type="InterPro" id="IPR029017">
    <property type="entry name" value="Enolase-like_N"/>
</dbReference>
<organism evidence="5 6">
    <name type="scientific">Papiliotrema laurentii</name>
    <name type="common">Cryptococcus laurentii</name>
    <dbReference type="NCBI Taxonomy" id="5418"/>
    <lineage>
        <taxon>Eukaryota</taxon>
        <taxon>Fungi</taxon>
        <taxon>Dikarya</taxon>
        <taxon>Basidiomycota</taxon>
        <taxon>Agaricomycotina</taxon>
        <taxon>Tremellomycetes</taxon>
        <taxon>Tremellales</taxon>
        <taxon>Rhynchogastremaceae</taxon>
        <taxon>Papiliotrema</taxon>
    </lineage>
</organism>
<evidence type="ECO:0000313" key="6">
    <source>
        <dbReference type="Proteomes" id="UP001182556"/>
    </source>
</evidence>
<dbReference type="InterPro" id="IPR036849">
    <property type="entry name" value="Enolase-like_C_sf"/>
</dbReference>
<dbReference type="Pfam" id="PF13378">
    <property type="entry name" value="MR_MLE_C"/>
    <property type="match status" value="1"/>
</dbReference>
<evidence type="ECO:0000256" key="3">
    <source>
        <dbReference type="ARBA" id="ARBA00022842"/>
    </source>
</evidence>
<sequence>MSDIKITSFTVRDLRVPTSLTGIGSDPMNSAGEQALGHVTFHTDKDLVGTGFSFSNGQGNEVLCAAIKALAPRYIGRTLSSLTANFAKTHRDLLSGQIRFMSPERGVMQLAACAILNAVWDLWAKSQYKPLWRLVVDMTPEEFVGCIDFRYLTDVLTKEEAIEMLRKQEQGKEERLKLALSNQAVPGYNTSVGWLGLSDEQVAAGVKEALDQGFRHFKLKVGIDLDTDRRRLGMLRQLAGDDAVIMTDVNQLWDVDEAIEYMPKIADFNLEFIEEPTSPDDILGHAKIRKALKPYGMGVATGEHVNNRVMFKQFLQADAIDALQLDACRLSGMNEILSVLLLAAKFGVPIVPHSGGIGMTELCSHISTIDFVSVSGKKSILEYTDHGHEYFLAPAGMQNGYHTSPTVPGYSADIKEEVFAEFECPGGSFWKSEQGLKMLGDPWRGVPGEQTS</sequence>
<reference evidence="5" key="1">
    <citation type="submission" date="2023-02" db="EMBL/GenBank/DDBJ databases">
        <title>Identification and recombinant expression of a fungal hydrolase from Papiliotrema laurentii that hydrolyzes apple cutin and clears colloidal polyester polyurethane.</title>
        <authorList>
            <consortium name="DOE Joint Genome Institute"/>
            <person name="Roman V.A."/>
            <person name="Bojanowski C."/>
            <person name="Crable B.R."/>
            <person name="Wagner D.N."/>
            <person name="Hung C.S."/>
            <person name="Nadeau L.J."/>
            <person name="Schratz L."/>
            <person name="Haridas S."/>
            <person name="Pangilinan J."/>
            <person name="Lipzen A."/>
            <person name="Na H."/>
            <person name="Yan M."/>
            <person name="Ng V."/>
            <person name="Grigoriev I.V."/>
            <person name="Spatafora J.W."/>
            <person name="Barlow D."/>
            <person name="Biffinger J."/>
            <person name="Kelley-Loughnane N."/>
            <person name="Varaljay V.A."/>
            <person name="Crookes-Goodson W.J."/>
        </authorList>
    </citation>
    <scope>NUCLEOTIDE SEQUENCE</scope>
    <source>
        <strain evidence="5">5307AH</strain>
    </source>
</reference>
<dbReference type="SUPFAM" id="SSF54826">
    <property type="entry name" value="Enolase N-terminal domain-like"/>
    <property type="match status" value="1"/>
</dbReference>
<evidence type="ECO:0000256" key="1">
    <source>
        <dbReference type="ARBA" id="ARBA00001946"/>
    </source>
</evidence>
<dbReference type="EMBL" id="JAODAN010000003">
    <property type="protein sequence ID" value="KAK1925955.1"/>
    <property type="molecule type" value="Genomic_DNA"/>
</dbReference>
<dbReference type="GO" id="GO:0000287">
    <property type="term" value="F:magnesium ion binding"/>
    <property type="evidence" value="ECO:0007669"/>
    <property type="project" value="TreeGrafter"/>
</dbReference>
<dbReference type="SFLD" id="SFLDG00179">
    <property type="entry name" value="mandelate_racemase"/>
    <property type="match status" value="1"/>
</dbReference>
<dbReference type="SUPFAM" id="SSF51604">
    <property type="entry name" value="Enolase C-terminal domain-like"/>
    <property type="match status" value="1"/>
</dbReference>
<dbReference type="GO" id="GO:0009063">
    <property type="term" value="P:amino acid catabolic process"/>
    <property type="evidence" value="ECO:0007669"/>
    <property type="project" value="InterPro"/>
</dbReference>
<comment type="cofactor">
    <cofactor evidence="1">
        <name>Mg(2+)</name>
        <dbReference type="ChEBI" id="CHEBI:18420"/>
    </cofactor>
</comment>
<dbReference type="PROSITE" id="PS00909">
    <property type="entry name" value="MR_MLE_2"/>
    <property type="match status" value="1"/>
</dbReference>
<keyword evidence="2" id="KW-0479">Metal-binding</keyword>
<dbReference type="InterPro" id="IPR013342">
    <property type="entry name" value="Mandelate_racemase_C"/>
</dbReference>
<dbReference type="Gene3D" id="3.20.20.120">
    <property type="entry name" value="Enolase-like C-terminal domain"/>
    <property type="match status" value="1"/>
</dbReference>
<evidence type="ECO:0000313" key="5">
    <source>
        <dbReference type="EMBL" id="KAK1925955.1"/>
    </source>
</evidence>
<dbReference type="AlphaFoldDB" id="A0AAD9L760"/>
<feature type="domain" description="Mandelate racemase/muconate lactonizing enzyme C-terminal" evidence="4">
    <location>
        <begin position="199"/>
        <end position="295"/>
    </location>
</feature>
<protein>
    <submittedName>
        <fullName evidence="5">Enolase C-terminal domain-like protein</fullName>
    </submittedName>
</protein>
<dbReference type="Pfam" id="PF02746">
    <property type="entry name" value="MR_MLE_N"/>
    <property type="match status" value="1"/>
</dbReference>
<dbReference type="GO" id="GO:0016836">
    <property type="term" value="F:hydro-lyase activity"/>
    <property type="evidence" value="ECO:0007669"/>
    <property type="project" value="TreeGrafter"/>
</dbReference>